<evidence type="ECO:0000313" key="1">
    <source>
        <dbReference type="EMBL" id="CAB4162744.1"/>
    </source>
</evidence>
<sequence>MKKAVTKKPPGKKPEVKQVEKFNWELRDSDDCYIASWDGLTEEDALAEAEHFATTEAREYELCKMVPVYRFNTIPPSKPQTTVTCLATGETTTITL</sequence>
<name>A0A6J5P5D8_9CAUD</name>
<proteinExistence type="predicted"/>
<accession>A0A6J5P5D8</accession>
<protein>
    <submittedName>
        <fullName evidence="1">Uncharacterized protein</fullName>
    </submittedName>
</protein>
<gene>
    <name evidence="1" type="ORF">UFOVP785_102</name>
</gene>
<dbReference type="EMBL" id="LR796736">
    <property type="protein sequence ID" value="CAB4162744.1"/>
    <property type="molecule type" value="Genomic_DNA"/>
</dbReference>
<reference evidence="1" key="1">
    <citation type="submission" date="2020-04" db="EMBL/GenBank/DDBJ databases">
        <authorList>
            <person name="Chiriac C."/>
            <person name="Salcher M."/>
            <person name="Ghai R."/>
            <person name="Kavagutti S V."/>
        </authorList>
    </citation>
    <scope>NUCLEOTIDE SEQUENCE</scope>
</reference>
<organism evidence="1">
    <name type="scientific">uncultured Caudovirales phage</name>
    <dbReference type="NCBI Taxonomy" id="2100421"/>
    <lineage>
        <taxon>Viruses</taxon>
        <taxon>Duplodnaviria</taxon>
        <taxon>Heunggongvirae</taxon>
        <taxon>Uroviricota</taxon>
        <taxon>Caudoviricetes</taxon>
        <taxon>Peduoviridae</taxon>
        <taxon>Maltschvirus</taxon>
        <taxon>Maltschvirus maltsch</taxon>
    </lineage>
</organism>